<comment type="similarity">
    <text evidence="1">Belongs to the amidase family.</text>
</comment>
<evidence type="ECO:0000256" key="2">
    <source>
        <dbReference type="SAM" id="SignalP"/>
    </source>
</evidence>
<protein>
    <recommendedName>
        <fullName evidence="3">Amidase domain-containing protein</fullName>
    </recommendedName>
</protein>
<dbReference type="InterPro" id="IPR020556">
    <property type="entry name" value="Amidase_CS"/>
</dbReference>
<dbReference type="GO" id="GO:0003824">
    <property type="term" value="F:catalytic activity"/>
    <property type="evidence" value="ECO:0007669"/>
    <property type="project" value="InterPro"/>
</dbReference>
<dbReference type="Pfam" id="PF01425">
    <property type="entry name" value="Amidase"/>
    <property type="match status" value="1"/>
</dbReference>
<dbReference type="InterPro" id="IPR023631">
    <property type="entry name" value="Amidase_dom"/>
</dbReference>
<evidence type="ECO:0000259" key="3">
    <source>
        <dbReference type="Pfam" id="PF01425"/>
    </source>
</evidence>
<dbReference type="PROSITE" id="PS51318">
    <property type="entry name" value="TAT"/>
    <property type="match status" value="1"/>
</dbReference>
<feature type="signal peptide" evidence="2">
    <location>
        <begin position="1"/>
        <end position="24"/>
    </location>
</feature>
<dbReference type="PANTHER" id="PTHR11895:SF7">
    <property type="entry name" value="GLUTAMYL-TRNA(GLN) AMIDOTRANSFERASE SUBUNIT A, MITOCHONDRIAL"/>
    <property type="match status" value="1"/>
</dbReference>
<evidence type="ECO:0000256" key="1">
    <source>
        <dbReference type="ARBA" id="ARBA00009199"/>
    </source>
</evidence>
<dbReference type="InterPro" id="IPR036928">
    <property type="entry name" value="AS_sf"/>
</dbReference>
<dbReference type="NCBIfam" id="NF005899">
    <property type="entry name" value="PRK07869.1"/>
    <property type="match status" value="1"/>
</dbReference>
<name>A0A219B6V7_9SPHN</name>
<dbReference type="Gene3D" id="3.90.1300.10">
    <property type="entry name" value="Amidase signature (AS) domain"/>
    <property type="match status" value="1"/>
</dbReference>
<keyword evidence="5" id="KW-1185">Reference proteome</keyword>
<reference evidence="5" key="1">
    <citation type="submission" date="2017-05" db="EMBL/GenBank/DDBJ databases">
        <authorList>
            <person name="Lin X."/>
        </authorList>
    </citation>
    <scope>NUCLEOTIDE SEQUENCE [LARGE SCALE GENOMIC DNA]</scope>
    <source>
        <strain evidence="5">JLT2012</strain>
    </source>
</reference>
<dbReference type="SUPFAM" id="SSF75304">
    <property type="entry name" value="Amidase signature (AS) enzymes"/>
    <property type="match status" value="1"/>
</dbReference>
<evidence type="ECO:0000313" key="4">
    <source>
        <dbReference type="EMBL" id="OWV33518.1"/>
    </source>
</evidence>
<feature type="domain" description="Amidase" evidence="3">
    <location>
        <begin position="56"/>
        <end position="474"/>
    </location>
</feature>
<organism evidence="4 5">
    <name type="scientific">Pacificimonas flava</name>
    <dbReference type="NCBI Taxonomy" id="1234595"/>
    <lineage>
        <taxon>Bacteria</taxon>
        <taxon>Pseudomonadati</taxon>
        <taxon>Pseudomonadota</taxon>
        <taxon>Alphaproteobacteria</taxon>
        <taxon>Sphingomonadales</taxon>
        <taxon>Sphingosinicellaceae</taxon>
        <taxon>Pacificimonas</taxon>
    </lineage>
</organism>
<dbReference type="PANTHER" id="PTHR11895">
    <property type="entry name" value="TRANSAMIDASE"/>
    <property type="match status" value="1"/>
</dbReference>
<evidence type="ECO:0000313" key="5">
    <source>
        <dbReference type="Proteomes" id="UP000198462"/>
    </source>
</evidence>
<dbReference type="Proteomes" id="UP000198462">
    <property type="component" value="Unassembled WGS sequence"/>
</dbReference>
<dbReference type="RefSeq" id="WP_088712290.1">
    <property type="nucleotide sequence ID" value="NZ_NFZT01000001.1"/>
</dbReference>
<feature type="chain" id="PRO_5012329713" description="Amidase domain-containing protein" evidence="2">
    <location>
        <begin position="25"/>
        <end position="500"/>
    </location>
</feature>
<dbReference type="InterPro" id="IPR000120">
    <property type="entry name" value="Amidase"/>
</dbReference>
<dbReference type="AlphaFoldDB" id="A0A219B6V7"/>
<gene>
    <name evidence="4" type="ORF">B5C34_08625</name>
</gene>
<dbReference type="EMBL" id="NFZT01000001">
    <property type="protein sequence ID" value="OWV33518.1"/>
    <property type="molecule type" value="Genomic_DNA"/>
</dbReference>
<keyword evidence="2" id="KW-0732">Signal</keyword>
<accession>A0A219B6V7</accession>
<sequence length="500" mass="52108">MTRIDRRKFLQAATALAAAGPLGACTTAVRSTGAGGWKDAVSLASAVSSGSASALELTNAAIYRLGLVNDDLNAVALPNFEQAREVAVQGTSGPLAGVPTLIKDNLKEAGLPYTQGSRALRGYVAAETDPFRTAIAETGMISIGRSTLPEFGLTATTEPLLTGATRNPWNTGHSTGGSSGGSAAAVAAGVVPIAHANDGGGSIRIPASACGLVGLKASRGRMAGESEDDSATDLSIQGFVTRTVRDTAAAFHAAQGGPLYPDAPMVTGPDERRLRIGGRVARADGSLPDPEVARVYDETMALLSRLGHRTGAADASFMAPDLAETFLGLWTMGAALRLQSTRQMAGLGEDADLSQHFEPLMLAMAQRGASYSREQQGQVVGRLEAFKAAYRAQFEEYDVQVTPVLGSPPAPIGYLAPTVPYEEQQRRLTDYASYTGSENAAGLPAISLPMGMSSDGLPIGMQFVGAPGTEPVLLALAYELERELAWYERTPPIWVGGREV</sequence>
<dbReference type="PROSITE" id="PS00571">
    <property type="entry name" value="AMIDASES"/>
    <property type="match status" value="1"/>
</dbReference>
<proteinExistence type="inferred from homology"/>
<comment type="caution">
    <text evidence="4">The sequence shown here is derived from an EMBL/GenBank/DDBJ whole genome shotgun (WGS) entry which is preliminary data.</text>
</comment>
<dbReference type="OrthoDB" id="7490557at2"/>
<dbReference type="InterPro" id="IPR006311">
    <property type="entry name" value="TAT_signal"/>
</dbReference>